<keyword evidence="3" id="KW-1003">Cell membrane</keyword>
<feature type="transmembrane region" description="Helical" evidence="7">
    <location>
        <begin position="315"/>
        <end position="333"/>
    </location>
</feature>
<keyword evidence="4 7" id="KW-0812">Transmembrane</keyword>
<feature type="transmembrane region" description="Helical" evidence="7">
    <location>
        <begin position="130"/>
        <end position="149"/>
    </location>
</feature>
<feature type="transmembrane region" description="Helical" evidence="7">
    <location>
        <begin position="764"/>
        <end position="784"/>
    </location>
</feature>
<feature type="transmembrane region" description="Helical" evidence="7">
    <location>
        <begin position="483"/>
        <end position="504"/>
    </location>
</feature>
<evidence type="ECO:0000256" key="4">
    <source>
        <dbReference type="ARBA" id="ARBA00022692"/>
    </source>
</evidence>
<feature type="transmembrane region" description="Helical" evidence="7">
    <location>
        <begin position="89"/>
        <end position="110"/>
    </location>
</feature>
<accession>A0A7R9T3H1</accession>
<evidence type="ECO:0000313" key="8">
    <source>
        <dbReference type="EMBL" id="CAD8223750.1"/>
    </source>
</evidence>
<feature type="transmembrane region" description="Helical" evidence="7">
    <location>
        <begin position="229"/>
        <end position="247"/>
    </location>
</feature>
<feature type="transmembrane region" description="Helical" evidence="7">
    <location>
        <begin position="169"/>
        <end position="188"/>
    </location>
</feature>
<feature type="transmembrane region" description="Helical" evidence="7">
    <location>
        <begin position="738"/>
        <end position="758"/>
    </location>
</feature>
<dbReference type="AlphaFoldDB" id="A0A7R9T3H1"/>
<dbReference type="GO" id="GO:0005886">
    <property type="term" value="C:plasma membrane"/>
    <property type="evidence" value="ECO:0007669"/>
    <property type="project" value="UniProtKB-SubCell"/>
</dbReference>
<evidence type="ECO:0000256" key="7">
    <source>
        <dbReference type="SAM" id="Phobius"/>
    </source>
</evidence>
<dbReference type="PROSITE" id="PS01303">
    <property type="entry name" value="BCCT"/>
    <property type="match status" value="1"/>
</dbReference>
<evidence type="ECO:0000256" key="2">
    <source>
        <dbReference type="ARBA" id="ARBA00022448"/>
    </source>
</evidence>
<feature type="transmembrane region" description="Helical" evidence="7">
    <location>
        <begin position="345"/>
        <end position="365"/>
    </location>
</feature>
<keyword evidence="6 7" id="KW-0472">Membrane</keyword>
<protein>
    <submittedName>
        <fullName evidence="8">Uncharacterized protein</fullName>
    </submittedName>
</protein>
<dbReference type="GO" id="GO:0022857">
    <property type="term" value="F:transmembrane transporter activity"/>
    <property type="evidence" value="ECO:0007669"/>
    <property type="project" value="InterPro"/>
</dbReference>
<evidence type="ECO:0000256" key="5">
    <source>
        <dbReference type="ARBA" id="ARBA00022989"/>
    </source>
</evidence>
<organism evidence="8">
    <name type="scientific">Ostreococcus sp. 'lucimarinus'</name>
    <dbReference type="NCBI Taxonomy" id="242159"/>
    <lineage>
        <taxon>Eukaryota</taxon>
        <taxon>Viridiplantae</taxon>
        <taxon>Chlorophyta</taxon>
        <taxon>Mamiellophyceae</taxon>
        <taxon>Mamiellales</taxon>
        <taxon>Bathycoccaceae</taxon>
        <taxon>Ostreococcus</taxon>
    </lineage>
</organism>
<evidence type="ECO:0000256" key="3">
    <source>
        <dbReference type="ARBA" id="ARBA00022475"/>
    </source>
</evidence>
<dbReference type="InterPro" id="IPR018093">
    <property type="entry name" value="BCCT_CS"/>
</dbReference>
<dbReference type="InterPro" id="IPR000060">
    <property type="entry name" value="BCCT_transptr"/>
</dbReference>
<dbReference type="PANTHER" id="PTHR30047:SF7">
    <property type="entry name" value="HIGH-AFFINITY CHOLINE TRANSPORT PROTEIN"/>
    <property type="match status" value="1"/>
</dbReference>
<keyword evidence="5 7" id="KW-1133">Transmembrane helix</keyword>
<feature type="transmembrane region" description="Helical" evidence="7">
    <location>
        <begin position="451"/>
        <end position="471"/>
    </location>
</feature>
<proteinExistence type="predicted"/>
<gene>
    <name evidence="8" type="ORF">OLUC0939_LOCUS4474</name>
</gene>
<reference evidence="8" key="1">
    <citation type="submission" date="2021-01" db="EMBL/GenBank/DDBJ databases">
        <authorList>
            <person name="Corre E."/>
            <person name="Pelletier E."/>
            <person name="Niang G."/>
            <person name="Scheremetjew M."/>
            <person name="Finn R."/>
            <person name="Kale V."/>
            <person name="Holt S."/>
            <person name="Cochrane G."/>
            <person name="Meng A."/>
            <person name="Brown T."/>
            <person name="Cohen L."/>
        </authorList>
    </citation>
    <scope>NUCLEOTIDE SEQUENCE</scope>
    <source>
        <strain evidence="8">Clade-A-BCC118000</strain>
    </source>
</reference>
<sequence length="826" mass="91585">MRERSNGAAPAVRRARDEATSRSTRFIDFQTSLIRDKTLARSLARAMSEPTETKTADPLNWKNEENVKRFVRPSRWLSLDIAGYPMLRINWVSAALASSLLWGFIIWVLVDETGSSSEVTRWTGWITSNFTWLYIVTQDVWFIFILYLLGTKYKDVKLGRDDEEPAFDYYEWFSMMFACGIGVGLYTFSVMEPISYYRGAVSKLPIVNDDQRAQQAITLTLFHWGLHGWIPYVLVAMTLGVVCYRHGRPMTIRSAFYPLFGENINGLFGDAIDALSIATTTFGVCTSLGLGVTTIASTMNRLNSDVDPNDDATKILIIWLITAVACTSVILGLKNGIRRLSKITFSIGLILLFGIIVADNPWFLLNSFVQSMGHYVQWVTQLGWDTDTWPASEAIMRDTGAWHYLAWGAKGESDAIARTLSTRGATALTDTDLNTMWGVRTDDGFMNSWTIFYWGWWISWAPFVGMFIARISRGRTVGEVIKGAFIAPVLFGFFYLTVLGSLGIKMERIAELALTTLPTDVDWRSGDVDCANLGYADDGTPTTAGSIQLAKEGYYALSCRPTSSHILDIVEPYGKLSTLFQAMILIAIILYFITSSDSGSYVDDLISAMGYENPPVLQKVYWACTEGALAQALVTSGGLKVVQGVSIVCGLPFTFALNFMVVSLWRALKDEFNDEAQQKTRKGFNTCMLDVLEGYEPETAGANAPDRKTRVVAALKNFIYPFDAIHKAKIAVGTDEKFASINAAVVTGVLWTAIGLLASTKAGAGAHSVAWLFYLILIFCIANIRREVRASRNILGNIMEDYTAAALYPLALAQMEHEAESDPKLA</sequence>
<feature type="transmembrane region" description="Helical" evidence="7">
    <location>
        <begin position="573"/>
        <end position="593"/>
    </location>
</feature>
<comment type="subcellular location">
    <subcellularLocation>
        <location evidence="1">Cell membrane</location>
        <topology evidence="1">Multi-pass membrane protein</topology>
    </subcellularLocation>
</comment>
<name>A0A7R9T3H1_9CHLO</name>
<evidence type="ECO:0000256" key="1">
    <source>
        <dbReference type="ARBA" id="ARBA00004651"/>
    </source>
</evidence>
<dbReference type="EMBL" id="HBDX01005197">
    <property type="protein sequence ID" value="CAD8223750.1"/>
    <property type="molecule type" value="Transcribed_RNA"/>
</dbReference>
<dbReference type="Pfam" id="PF02028">
    <property type="entry name" value="BCCT"/>
    <property type="match status" value="3"/>
</dbReference>
<dbReference type="PANTHER" id="PTHR30047">
    <property type="entry name" value="HIGH-AFFINITY CHOLINE TRANSPORT PROTEIN-RELATED"/>
    <property type="match status" value="1"/>
</dbReference>
<evidence type="ECO:0000256" key="6">
    <source>
        <dbReference type="ARBA" id="ARBA00023136"/>
    </source>
</evidence>
<keyword evidence="2" id="KW-0813">Transport</keyword>